<dbReference type="InterPro" id="IPR012340">
    <property type="entry name" value="NA-bd_OB-fold"/>
</dbReference>
<proteinExistence type="predicted"/>
<gene>
    <name evidence="2" type="ORF">BKA16_003980</name>
</gene>
<dbReference type="EMBL" id="JACIFP010000001">
    <property type="protein sequence ID" value="MBB4137428.1"/>
    <property type="molecule type" value="Genomic_DNA"/>
</dbReference>
<organism evidence="2 3">
    <name type="scientific">Gordonia humi</name>
    <dbReference type="NCBI Taxonomy" id="686429"/>
    <lineage>
        <taxon>Bacteria</taxon>
        <taxon>Bacillati</taxon>
        <taxon>Actinomycetota</taxon>
        <taxon>Actinomycetes</taxon>
        <taxon>Mycobacteriales</taxon>
        <taxon>Gordoniaceae</taxon>
        <taxon>Gordonia</taxon>
    </lineage>
</organism>
<dbReference type="InterPro" id="IPR052513">
    <property type="entry name" value="Thioester_dehydratase-like"/>
</dbReference>
<evidence type="ECO:0000313" key="2">
    <source>
        <dbReference type="EMBL" id="MBB4137428.1"/>
    </source>
</evidence>
<comment type="caution">
    <text evidence="2">The sequence shown here is derived from an EMBL/GenBank/DDBJ whole genome shotgun (WGS) entry which is preliminary data.</text>
</comment>
<protein>
    <recommendedName>
        <fullName evidence="1">ChsH2 C-terminal OB-fold domain-containing protein</fullName>
    </recommendedName>
</protein>
<accession>A0A840F4R0</accession>
<evidence type="ECO:0000259" key="1">
    <source>
        <dbReference type="Pfam" id="PF01796"/>
    </source>
</evidence>
<dbReference type="PANTHER" id="PTHR34075">
    <property type="entry name" value="BLR3430 PROTEIN"/>
    <property type="match status" value="1"/>
</dbReference>
<dbReference type="RefSeq" id="WP_183372281.1">
    <property type="nucleotide sequence ID" value="NZ_BAABHL010000119.1"/>
</dbReference>
<dbReference type="PANTHER" id="PTHR34075:SF5">
    <property type="entry name" value="BLR3430 PROTEIN"/>
    <property type="match status" value="1"/>
</dbReference>
<feature type="domain" description="ChsH2 C-terminal OB-fold" evidence="1">
    <location>
        <begin position="58"/>
        <end position="124"/>
    </location>
</feature>
<dbReference type="InterPro" id="IPR002878">
    <property type="entry name" value="ChsH2_C"/>
</dbReference>
<reference evidence="2 3" key="1">
    <citation type="submission" date="2020-08" db="EMBL/GenBank/DDBJ databases">
        <title>Sequencing the genomes of 1000 actinobacteria strains.</title>
        <authorList>
            <person name="Klenk H.-P."/>
        </authorList>
    </citation>
    <scope>NUCLEOTIDE SEQUENCE [LARGE SCALE GENOMIC DNA]</scope>
    <source>
        <strain evidence="2 3">DSM 45298</strain>
    </source>
</reference>
<name>A0A840F4R0_9ACTN</name>
<dbReference type="Pfam" id="PF01796">
    <property type="entry name" value="OB_ChsH2_C"/>
    <property type="match status" value="1"/>
</dbReference>
<sequence>MTEPTGFPWGPADDGLDQQYWDGMLAGELRLQRCTECHTWIWGPQWICARCHTFDPAWEPVEPVGVVYAWSRSHYPFIREYADRAPYVTVLVELPQAGGRRVLGLMPDAAESTIRIGDAVEGRFELDAGATWPLLRWYPTETREGQA</sequence>
<dbReference type="SUPFAM" id="SSF50249">
    <property type="entry name" value="Nucleic acid-binding proteins"/>
    <property type="match status" value="1"/>
</dbReference>
<evidence type="ECO:0000313" key="3">
    <source>
        <dbReference type="Proteomes" id="UP000551501"/>
    </source>
</evidence>
<dbReference type="Proteomes" id="UP000551501">
    <property type="component" value="Unassembled WGS sequence"/>
</dbReference>
<dbReference type="AlphaFoldDB" id="A0A840F4R0"/>
<keyword evidence="3" id="KW-1185">Reference proteome</keyword>